<dbReference type="HAMAP" id="MF_00233">
    <property type="entry name" value="LolB"/>
    <property type="match status" value="1"/>
</dbReference>
<keyword evidence="5 13" id="KW-0813">Transport</keyword>
<comment type="subcellular location">
    <subcellularLocation>
        <location evidence="1 13">Cell outer membrane</location>
        <topology evidence="1 13">Lipid-anchor</topology>
    </subcellularLocation>
</comment>
<name>A0ABV7LMZ1_9GAMM</name>
<comment type="similarity">
    <text evidence="2 13">Belongs to the LolB family.</text>
</comment>
<dbReference type="SUPFAM" id="SSF89392">
    <property type="entry name" value="Prokaryotic lipoproteins and lipoprotein localization factors"/>
    <property type="match status" value="1"/>
</dbReference>
<comment type="function">
    <text evidence="13">Plays a critical role in the incorporation of lipoproteins in the outer membrane after they are released by the LolA protein.</text>
</comment>
<protein>
    <recommendedName>
        <fullName evidence="4 13">Outer-membrane lipoprotein LolB</fullName>
    </recommendedName>
</protein>
<gene>
    <name evidence="13 15" type="primary">lolB</name>
    <name evidence="15" type="ORF">ACFOEV_07955</name>
</gene>
<proteinExistence type="inferred from homology"/>
<keyword evidence="11 13" id="KW-0998">Cell outer membrane</keyword>
<keyword evidence="16" id="KW-1185">Reference proteome</keyword>
<dbReference type="Gene3D" id="2.50.20.10">
    <property type="entry name" value="Lipoprotein localisation LolA/LolB/LppX"/>
    <property type="match status" value="1"/>
</dbReference>
<feature type="signal peptide" evidence="14">
    <location>
        <begin position="1"/>
        <end position="20"/>
    </location>
</feature>
<evidence type="ECO:0000256" key="14">
    <source>
        <dbReference type="SAM" id="SignalP"/>
    </source>
</evidence>
<evidence type="ECO:0000256" key="3">
    <source>
        <dbReference type="ARBA" id="ARBA00011245"/>
    </source>
</evidence>
<dbReference type="NCBIfam" id="TIGR00548">
    <property type="entry name" value="lolB"/>
    <property type="match status" value="1"/>
</dbReference>
<evidence type="ECO:0000256" key="13">
    <source>
        <dbReference type="HAMAP-Rule" id="MF_00233"/>
    </source>
</evidence>
<evidence type="ECO:0000256" key="12">
    <source>
        <dbReference type="ARBA" id="ARBA00023288"/>
    </source>
</evidence>
<evidence type="ECO:0000256" key="9">
    <source>
        <dbReference type="ARBA" id="ARBA00023139"/>
    </source>
</evidence>
<comment type="caution">
    <text evidence="15">The sequence shown here is derived from an EMBL/GenBank/DDBJ whole genome shotgun (WGS) entry which is preliminary data.</text>
</comment>
<accession>A0ABV7LMZ1</accession>
<feature type="chain" id="PRO_5047341944" description="Outer-membrane lipoprotein LolB" evidence="14">
    <location>
        <begin position="21"/>
        <end position="199"/>
    </location>
</feature>
<dbReference type="Pfam" id="PF03550">
    <property type="entry name" value="LolB"/>
    <property type="match status" value="1"/>
</dbReference>
<evidence type="ECO:0000256" key="1">
    <source>
        <dbReference type="ARBA" id="ARBA00004459"/>
    </source>
</evidence>
<keyword evidence="6 13" id="KW-0732">Signal</keyword>
<dbReference type="EMBL" id="JBHRUG010000017">
    <property type="protein sequence ID" value="MFC3283534.1"/>
    <property type="molecule type" value="Genomic_DNA"/>
</dbReference>
<keyword evidence="7 13" id="KW-0653">Protein transport</keyword>
<evidence type="ECO:0000256" key="7">
    <source>
        <dbReference type="ARBA" id="ARBA00022927"/>
    </source>
</evidence>
<evidence type="ECO:0000256" key="2">
    <source>
        <dbReference type="ARBA" id="ARBA00009696"/>
    </source>
</evidence>
<keyword evidence="9 13" id="KW-0564">Palmitate</keyword>
<keyword evidence="12 13" id="KW-0449">Lipoprotein</keyword>
<evidence type="ECO:0000256" key="6">
    <source>
        <dbReference type="ARBA" id="ARBA00022729"/>
    </source>
</evidence>
<comment type="subunit">
    <text evidence="3 13">Monomer.</text>
</comment>
<dbReference type="Proteomes" id="UP001595579">
    <property type="component" value="Unassembled WGS sequence"/>
</dbReference>
<sequence>MMRLFFVLLCLALIAGCASRAPGPDQPRERGDWDAQSARLEALDTWTLAGKVGLRTPQDSTSANLDWSQHPGYYRMLISGPFGSGRSVLEGRDGRVSLNTSEGRFVAESPEALMQEQLGWSLPISALDYWIRGLPAPGADHEVEEDALGYPAQLRQAGWNIAYRDWDYAGGLWLPRRLVMTYDEIRATLVVNDWRPGER</sequence>
<evidence type="ECO:0000256" key="4">
    <source>
        <dbReference type="ARBA" id="ARBA00016202"/>
    </source>
</evidence>
<dbReference type="InterPro" id="IPR029046">
    <property type="entry name" value="LolA/LolB/LppX"/>
</dbReference>
<dbReference type="CDD" id="cd16326">
    <property type="entry name" value="LolB"/>
    <property type="match status" value="1"/>
</dbReference>
<organism evidence="15 16">
    <name type="scientific">Litchfieldella rifensis</name>
    <dbReference type="NCBI Taxonomy" id="762643"/>
    <lineage>
        <taxon>Bacteria</taxon>
        <taxon>Pseudomonadati</taxon>
        <taxon>Pseudomonadota</taxon>
        <taxon>Gammaproteobacteria</taxon>
        <taxon>Oceanospirillales</taxon>
        <taxon>Halomonadaceae</taxon>
        <taxon>Litchfieldella</taxon>
    </lineage>
</organism>
<evidence type="ECO:0000256" key="8">
    <source>
        <dbReference type="ARBA" id="ARBA00023136"/>
    </source>
</evidence>
<keyword evidence="10 13" id="KW-0143">Chaperone</keyword>
<evidence type="ECO:0000313" key="15">
    <source>
        <dbReference type="EMBL" id="MFC3283534.1"/>
    </source>
</evidence>
<evidence type="ECO:0000313" key="16">
    <source>
        <dbReference type="Proteomes" id="UP001595579"/>
    </source>
</evidence>
<dbReference type="PROSITE" id="PS51257">
    <property type="entry name" value="PROKAR_LIPOPROTEIN"/>
    <property type="match status" value="1"/>
</dbReference>
<dbReference type="RefSeq" id="WP_386772620.1">
    <property type="nucleotide sequence ID" value="NZ_JBHRUG010000017.1"/>
</dbReference>
<evidence type="ECO:0000256" key="10">
    <source>
        <dbReference type="ARBA" id="ARBA00023186"/>
    </source>
</evidence>
<reference evidence="16" key="1">
    <citation type="journal article" date="2019" name="Int. J. Syst. Evol. Microbiol.">
        <title>The Global Catalogue of Microorganisms (GCM) 10K type strain sequencing project: providing services to taxonomists for standard genome sequencing and annotation.</title>
        <authorList>
            <consortium name="The Broad Institute Genomics Platform"/>
            <consortium name="The Broad Institute Genome Sequencing Center for Infectious Disease"/>
            <person name="Wu L."/>
            <person name="Ma J."/>
        </authorList>
    </citation>
    <scope>NUCLEOTIDE SEQUENCE [LARGE SCALE GENOMIC DNA]</scope>
    <source>
        <strain evidence="16">CECT 7698</strain>
    </source>
</reference>
<dbReference type="InterPro" id="IPR004565">
    <property type="entry name" value="OM_lipoprot_LolB"/>
</dbReference>
<evidence type="ECO:0000256" key="5">
    <source>
        <dbReference type="ARBA" id="ARBA00022448"/>
    </source>
</evidence>
<evidence type="ECO:0000256" key="11">
    <source>
        <dbReference type="ARBA" id="ARBA00023237"/>
    </source>
</evidence>
<keyword evidence="8 13" id="KW-0472">Membrane</keyword>